<protein>
    <submittedName>
        <fullName evidence="1">HAD-IIB family hydrolase</fullName>
    </submittedName>
</protein>
<accession>A0ABT7UF73</accession>
<dbReference type="SUPFAM" id="SSF56784">
    <property type="entry name" value="HAD-like"/>
    <property type="match status" value="1"/>
</dbReference>
<dbReference type="Proteomes" id="UP001529275">
    <property type="component" value="Unassembled WGS sequence"/>
</dbReference>
<reference evidence="2" key="1">
    <citation type="submission" date="2023-06" db="EMBL/GenBank/DDBJ databases">
        <title>Identification and characterization of horizontal gene transfer across gut microbiota members of farm animals based on homology search.</title>
        <authorList>
            <person name="Zeman M."/>
            <person name="Kubasova T."/>
            <person name="Jahodarova E."/>
            <person name="Nykrynova M."/>
            <person name="Rychlik I."/>
        </authorList>
    </citation>
    <scope>NUCLEOTIDE SEQUENCE [LARGE SCALE GENOMIC DNA]</scope>
    <source>
        <strain evidence="2">ET341</strain>
    </source>
</reference>
<evidence type="ECO:0000313" key="2">
    <source>
        <dbReference type="Proteomes" id="UP001529275"/>
    </source>
</evidence>
<name>A0ABT7UF73_9FIRM</name>
<reference evidence="1 2" key="2">
    <citation type="submission" date="2023-06" db="EMBL/GenBank/DDBJ databases">
        <authorList>
            <person name="Zeman M."/>
            <person name="Kubasova T."/>
            <person name="Jahodarova E."/>
            <person name="Nykrynova M."/>
            <person name="Rychlik I."/>
        </authorList>
    </citation>
    <scope>NUCLEOTIDE SEQUENCE [LARGE SCALE GENOMIC DNA]</scope>
    <source>
        <strain evidence="1 2">ET341</strain>
    </source>
</reference>
<comment type="caution">
    <text evidence="1">The sequence shown here is derived from an EMBL/GenBank/DDBJ whole genome shotgun (WGS) entry which is preliminary data.</text>
</comment>
<dbReference type="InterPro" id="IPR023214">
    <property type="entry name" value="HAD_sf"/>
</dbReference>
<evidence type="ECO:0000313" key="1">
    <source>
        <dbReference type="EMBL" id="MDM8194786.1"/>
    </source>
</evidence>
<proteinExistence type="predicted"/>
<dbReference type="PANTHER" id="PTHR10000:SF8">
    <property type="entry name" value="HAD SUPERFAMILY HYDROLASE-LIKE, TYPE 3"/>
    <property type="match status" value="1"/>
</dbReference>
<keyword evidence="2" id="KW-1185">Reference proteome</keyword>
<keyword evidence="1" id="KW-0378">Hydrolase</keyword>
<dbReference type="PANTHER" id="PTHR10000">
    <property type="entry name" value="PHOSPHOSERINE PHOSPHATASE"/>
    <property type="match status" value="1"/>
</dbReference>
<dbReference type="InterPro" id="IPR006379">
    <property type="entry name" value="HAD-SF_hydro_IIB"/>
</dbReference>
<dbReference type="NCBIfam" id="TIGR01484">
    <property type="entry name" value="HAD-SF-IIB"/>
    <property type="match status" value="1"/>
</dbReference>
<dbReference type="Gene3D" id="3.30.1240.10">
    <property type="match status" value="1"/>
</dbReference>
<sequence>MLQALASDIDHTLFFQERNPQISIQDCQAIQNYQNQGYLFGLCSGRPYQGVVHLSDQIHPDFYIITSGALILDRALHVIYEKFIDHQILHQLFYQYNQHALIIIHASHHLTYKTDKEFVEDDCYLISDLQDFEDSAYGISLVFHDETTALQETQKINQTFKEIEAFQNKDSIDIVPKGCSKGEALKRVKDYYQITSLAGIGDSYNDLSMLTNVDIPITFVDAPQTLQDITLYHVHSVAEAIANLKCYNKIE</sequence>
<dbReference type="EMBL" id="JAUDCK010000001">
    <property type="protein sequence ID" value="MDM8194786.1"/>
    <property type="molecule type" value="Genomic_DNA"/>
</dbReference>
<organism evidence="1 2">
    <name type="scientific">Massilimicrobiota timonensis</name>
    <dbReference type="NCBI Taxonomy" id="1776392"/>
    <lineage>
        <taxon>Bacteria</taxon>
        <taxon>Bacillati</taxon>
        <taxon>Bacillota</taxon>
        <taxon>Erysipelotrichia</taxon>
        <taxon>Erysipelotrichales</taxon>
        <taxon>Erysipelotrichaceae</taxon>
        <taxon>Massilimicrobiota</taxon>
    </lineage>
</organism>
<dbReference type="RefSeq" id="WP_289526997.1">
    <property type="nucleotide sequence ID" value="NZ_JAUDCK010000001.1"/>
</dbReference>
<gene>
    <name evidence="1" type="ORF">QUV98_00395</name>
</gene>
<dbReference type="InterPro" id="IPR036412">
    <property type="entry name" value="HAD-like_sf"/>
</dbReference>
<dbReference type="Pfam" id="PF08282">
    <property type="entry name" value="Hydrolase_3"/>
    <property type="match status" value="1"/>
</dbReference>
<dbReference type="Gene3D" id="3.40.50.1000">
    <property type="entry name" value="HAD superfamily/HAD-like"/>
    <property type="match status" value="1"/>
</dbReference>
<dbReference type="GO" id="GO:0016787">
    <property type="term" value="F:hydrolase activity"/>
    <property type="evidence" value="ECO:0007669"/>
    <property type="project" value="UniProtKB-KW"/>
</dbReference>